<reference evidence="4" key="1">
    <citation type="journal article" date="2019" name="Int. J. Syst. Evol. Microbiol.">
        <title>The Global Catalogue of Microorganisms (GCM) 10K type strain sequencing project: providing services to taxonomists for standard genome sequencing and annotation.</title>
        <authorList>
            <consortium name="The Broad Institute Genomics Platform"/>
            <consortium name="The Broad Institute Genome Sequencing Center for Infectious Disease"/>
            <person name="Wu L."/>
            <person name="Ma J."/>
        </authorList>
    </citation>
    <scope>NUCLEOTIDE SEQUENCE [LARGE SCALE GENOMIC DNA]</scope>
    <source>
        <strain evidence="4">JCM 18298</strain>
    </source>
</reference>
<dbReference type="PANTHER" id="PTHR42776:SF27">
    <property type="entry name" value="DIPEPTIDYL PEPTIDASE FAMILY MEMBER 6"/>
    <property type="match status" value="1"/>
</dbReference>
<dbReference type="Gene3D" id="3.40.50.1820">
    <property type="entry name" value="alpha/beta hydrolase"/>
    <property type="match status" value="1"/>
</dbReference>
<gene>
    <name evidence="3" type="ORF">GCM10023318_32670</name>
</gene>
<dbReference type="Gene3D" id="2.120.10.30">
    <property type="entry name" value="TolB, C-terminal domain"/>
    <property type="match status" value="1"/>
</dbReference>
<dbReference type="InterPro" id="IPR001375">
    <property type="entry name" value="Peptidase_S9_cat"/>
</dbReference>
<name>A0ABP9KC97_9NOCA</name>
<feature type="domain" description="Peptidase S9 prolyl oligopeptidase catalytic" evidence="2">
    <location>
        <begin position="547"/>
        <end position="763"/>
    </location>
</feature>
<dbReference type="EMBL" id="BAABJM010000002">
    <property type="protein sequence ID" value="GAA5055924.1"/>
    <property type="molecule type" value="Genomic_DNA"/>
</dbReference>
<comment type="caution">
    <text evidence="3">The sequence shown here is derived from an EMBL/GenBank/DDBJ whole genome shotgun (WGS) entry which is preliminary data.</text>
</comment>
<sequence>MRTSLAADGAVEISAIDPATERTRVLRRLGGAEHPVGVQPQEVTADGQGLHHGRRARHHHTMVAGLATRQAVRRRREHRVHNRIAAPFRVGPPRAPCVCPYGTVFDQVTVFDQCRHRAPEPSRAEHSVSITGRPTDQRPNLVDIEEFFADPKFANPSISPDGTRIAYLAPHRGRRNVWVRGIDQTHDDAVPVTADTRRGITTYHWTDDPRWLLYLQDTDGNEDWHLYRVDLDDPGSASVDLTPMDPGSRVVGAEALPSIPGSVLVAMNRRPMFFDTFLIEVATGATTLHREQDDPTAAVLLNRGGEPAFQTSLAADGAVEISAIDAATEHTRVLRRLGGAEHPVGVQPQEVTADGKGLLVGSYQDGDNLRLIRIDHETGAETVVAAVDGHDLDISGTMLPGVLPPPIYTHRRTGEILAVRFVGERPHIEVLDQDFAEIHTRLQKLSDGVLGTLSSDNSGQRWIATFVHDRDPGVTWLYDHGTGEARLLFRAHPDRDPNTLSPMASVTVPARDGLPLPSFLTLPIGVEPRNLPLVLVVHGGPWYYDEWGYSSDAQFLANRGYAVLQVNFRGSLGYGRRHVTAAIGEFARAMHDDLIDAVDWAVAEGYADPDRIGIYGGSYGGYAALLGAALTPDRFAAAVDYVGISDLANFLRTLPPFTRAFNVNNWYRYVGDPEIPEQEADMLSRSPITMVDRMNTPLLVAQGANDVRVVQAESDNIVTRLRERGIPVEYLIADDEGHGFENPENRILLYRAIEKHFARHLGGRVAE</sequence>
<evidence type="ECO:0000259" key="2">
    <source>
        <dbReference type="Pfam" id="PF00326"/>
    </source>
</evidence>
<organism evidence="3 4">
    <name type="scientific">Nocardia callitridis</name>
    <dbReference type="NCBI Taxonomy" id="648753"/>
    <lineage>
        <taxon>Bacteria</taxon>
        <taxon>Bacillati</taxon>
        <taxon>Actinomycetota</taxon>
        <taxon>Actinomycetes</taxon>
        <taxon>Mycobacteriales</taxon>
        <taxon>Nocardiaceae</taxon>
        <taxon>Nocardia</taxon>
    </lineage>
</organism>
<keyword evidence="1" id="KW-0378">Hydrolase</keyword>
<dbReference type="SUPFAM" id="SSF82171">
    <property type="entry name" value="DPP6 N-terminal domain-like"/>
    <property type="match status" value="1"/>
</dbReference>
<evidence type="ECO:0000313" key="4">
    <source>
        <dbReference type="Proteomes" id="UP001500603"/>
    </source>
</evidence>
<dbReference type="PANTHER" id="PTHR42776">
    <property type="entry name" value="SERINE PEPTIDASE S9 FAMILY MEMBER"/>
    <property type="match status" value="1"/>
</dbReference>
<dbReference type="InterPro" id="IPR011042">
    <property type="entry name" value="6-blade_b-propeller_TolB-like"/>
</dbReference>
<dbReference type="InterPro" id="IPR029058">
    <property type="entry name" value="AB_hydrolase_fold"/>
</dbReference>
<dbReference type="SUPFAM" id="SSF53474">
    <property type="entry name" value="alpha/beta-Hydrolases"/>
    <property type="match status" value="1"/>
</dbReference>
<evidence type="ECO:0000256" key="1">
    <source>
        <dbReference type="ARBA" id="ARBA00022801"/>
    </source>
</evidence>
<evidence type="ECO:0000313" key="3">
    <source>
        <dbReference type="EMBL" id="GAA5055924.1"/>
    </source>
</evidence>
<dbReference type="Proteomes" id="UP001500603">
    <property type="component" value="Unassembled WGS sequence"/>
</dbReference>
<proteinExistence type="predicted"/>
<dbReference type="Pfam" id="PF00326">
    <property type="entry name" value="Peptidase_S9"/>
    <property type="match status" value="1"/>
</dbReference>
<accession>A0ABP9KC97</accession>
<keyword evidence="4" id="KW-1185">Reference proteome</keyword>
<protein>
    <submittedName>
        <fullName evidence="3">S9 family peptidase</fullName>
    </submittedName>
</protein>